<dbReference type="InterPro" id="IPR042099">
    <property type="entry name" value="ANL_N_sf"/>
</dbReference>
<protein>
    <submittedName>
        <fullName evidence="4">AMP-binding protein</fullName>
    </submittedName>
</protein>
<evidence type="ECO:0000259" key="3">
    <source>
        <dbReference type="Pfam" id="PF00501"/>
    </source>
</evidence>
<dbReference type="Gene3D" id="3.40.50.12780">
    <property type="entry name" value="N-terminal domain of ligase-like"/>
    <property type="match status" value="1"/>
</dbReference>
<dbReference type="RefSeq" id="WP_249698449.1">
    <property type="nucleotide sequence ID" value="NZ_JAMFLX010000005.1"/>
</dbReference>
<dbReference type="Gene3D" id="3.30.300.30">
    <property type="match status" value="1"/>
</dbReference>
<name>A0ABT0PDQ1_9GAMM</name>
<keyword evidence="5" id="KW-1185">Reference proteome</keyword>
<dbReference type="CDD" id="cd17630">
    <property type="entry name" value="OSB_MenE-like"/>
    <property type="match status" value="1"/>
</dbReference>
<comment type="similarity">
    <text evidence="1">Belongs to the ATP-dependent AMP-binding enzyme family.</text>
</comment>
<dbReference type="Proteomes" id="UP001203338">
    <property type="component" value="Unassembled WGS sequence"/>
</dbReference>
<accession>A0ABT0PDQ1</accession>
<dbReference type="PANTHER" id="PTHR43201">
    <property type="entry name" value="ACYL-COA SYNTHETASE"/>
    <property type="match status" value="1"/>
</dbReference>
<comment type="caution">
    <text evidence="4">The sequence shown here is derived from an EMBL/GenBank/DDBJ whole genome shotgun (WGS) entry which is preliminary data.</text>
</comment>
<reference evidence="4 5" key="1">
    <citation type="submission" date="2022-05" db="EMBL/GenBank/DDBJ databases">
        <authorList>
            <person name="Park J.-S."/>
        </authorList>
    </citation>
    <scope>NUCLEOTIDE SEQUENCE [LARGE SCALE GENOMIC DNA]</scope>
    <source>
        <strain evidence="4 5">2012CJ34-2</strain>
    </source>
</reference>
<dbReference type="PANTHER" id="PTHR43201:SF5">
    <property type="entry name" value="MEDIUM-CHAIN ACYL-COA LIGASE ACSF2, MITOCHONDRIAL"/>
    <property type="match status" value="1"/>
</dbReference>
<proteinExistence type="inferred from homology"/>
<evidence type="ECO:0000313" key="4">
    <source>
        <dbReference type="EMBL" id="MCL6269438.1"/>
    </source>
</evidence>
<evidence type="ECO:0000256" key="1">
    <source>
        <dbReference type="ARBA" id="ARBA00006432"/>
    </source>
</evidence>
<dbReference type="InterPro" id="IPR045851">
    <property type="entry name" value="AMP-bd_C_sf"/>
</dbReference>
<dbReference type="Pfam" id="PF00501">
    <property type="entry name" value="AMP-binding"/>
    <property type="match status" value="1"/>
</dbReference>
<dbReference type="EMBL" id="JAMFLX010000005">
    <property type="protein sequence ID" value="MCL6269438.1"/>
    <property type="molecule type" value="Genomic_DNA"/>
</dbReference>
<gene>
    <name evidence="4" type="ORF">M3P05_05700</name>
</gene>
<dbReference type="SUPFAM" id="SSF56801">
    <property type="entry name" value="Acetyl-CoA synthetase-like"/>
    <property type="match status" value="1"/>
</dbReference>
<keyword evidence="2" id="KW-0436">Ligase</keyword>
<sequence>MSEKGCPIQQQAEVNPGAVAVMAGDLFWSYHELNNRITRMASDLLDLGLKQGDVLLAAGANSPMLVVLIFACLRAGIIIVPVNPAFPRARLRGIAEEIGARAFWSESGEPYSEWQGDIRLPTNLAHIQLGHIQGELTAFHWDEQRICNLVMTSGSSGFPKAAAFNFSCHRASARASAGIISLEPNDGWLLSLPLYHIGGLAILFRCVLAGAQVVFPDHRRQLTQTLVRRKVTHLSLVNTQLYRLLETVEFSFQETSVKTLLVGGGYVSADVAERCRKQGVRLLTTYGMTETSSQVCTGEPLFLEVGALTSGQPLGNVEIKLTEDGEITFRGPSLFKGYWSKGALRLPLTEGGWFLTGDRGHWVDGHLQVAGRCDSQFISGGENIQPETIERALLGREEIYRAVVVPLFCQEFGQRPVAFIDCKKEDFYPLLWSRHLRDLLPGFMVPDHFLPWPCEQKESGLKVSRVTMAETAGQILSCLNTGHQGRE</sequence>
<evidence type="ECO:0000313" key="5">
    <source>
        <dbReference type="Proteomes" id="UP001203338"/>
    </source>
</evidence>
<dbReference type="InterPro" id="IPR000873">
    <property type="entry name" value="AMP-dep_synth/lig_dom"/>
</dbReference>
<evidence type="ECO:0000256" key="2">
    <source>
        <dbReference type="ARBA" id="ARBA00022598"/>
    </source>
</evidence>
<organism evidence="4 5">
    <name type="scientific">Parendozoicomonas callyspongiae</name>
    <dbReference type="NCBI Taxonomy" id="2942213"/>
    <lineage>
        <taxon>Bacteria</taxon>
        <taxon>Pseudomonadati</taxon>
        <taxon>Pseudomonadota</taxon>
        <taxon>Gammaproteobacteria</taxon>
        <taxon>Oceanospirillales</taxon>
        <taxon>Endozoicomonadaceae</taxon>
        <taxon>Parendozoicomonas</taxon>
    </lineage>
</organism>
<feature type="domain" description="AMP-dependent synthetase/ligase" evidence="3">
    <location>
        <begin position="9"/>
        <end position="339"/>
    </location>
</feature>